<evidence type="ECO:0000259" key="11">
    <source>
        <dbReference type="PROSITE" id="PS50011"/>
    </source>
</evidence>
<evidence type="ECO:0000256" key="4">
    <source>
        <dbReference type="ARBA" id="ARBA00022525"/>
    </source>
</evidence>
<keyword evidence="13" id="KW-1185">Reference proteome</keyword>
<sequence length="1214" mass="137154">MSKLGPSQSNTSCFRVALSLLSTTILLCGVLTSCSFGITNGASAQQHESSSSMLLVNRTFYIDPQHGQNSFQCLNHSDHERNEPSSIIPCLSLDYVMQHVNTTLKYNIMHVIFMSSVGSVTTETENGPSSSSSSFSSSSSKSSIITLSQQQQQQANCGPLFQKQLNFYVQVLKISGITNNRTPEEEMMRSGHPSVSLNCRNVNLISWISQHGPEIVLEFSNLVLDVQVSQAQLVIRNCLLKQLSCPYCFYVLMEDNSFEDLVVFYSKNVKISKMTSNKSQNLFRLHVYDNVLIQDSTLNDTVIQLIPSSHESLTIIERSTFYGSLLVGVATSVNLQQNTQFYLRDSSLYYSITIFKEFTHVNFTNTVHRYNLDYGIYQKRFENSLIEQEIAYLVGVDFATMSVSSTNRCVVILDQTSFRYMTTTSAVKIQSSGVWLSISNSEFVDNESRTSSGGAIYLKNVFQAMISNTLFKNNRWLSSRNSDDSTIEGGGALYHYNTLLLIQNCVFFNNTSHKFGGAVLSHDSQIFQEMSSTASQNTAKFGGALAVIGTRETYIASCVHSENQATEIGGGFFLSQTLLTISVNIQEKNLNKNKNNNNPSEDASIMFSKNKARQYGGGYFLESRLSVVLNGETLTKIPKEMWKTFVSLVVQNNWSEEGHGIQEFASFPVEIQLRHEWDHSGEKYNSSQSMIATHLGKKLKYSLELMDMFGQEVPFDQTFMKLVGVDDRIFAKVSLDPTSMSNHSSARTWNTSFTFQIFSHFANIELNPSNMTIIVAALQWTPTAYEKRTSTNVSLSTCPPFFEITLFQYEITGIPSFYCGFQAWYLVPFILLVCLMVILILTLSSWVLWRKIKVLRMKALLLNEKEKAEMELNEKLLNLQALYTSELENKHSFKNWLIKVEDIKLLKKIAEGGNGMVYLAKWNHVDVALKAIKIDDNDLDSSEFEHEASLLSSLRHPNIVNFYGVCLADSQQFMVTEFMQGGSLDHLIYSCKKKTKYLTLSQKIHLLKDISSGMSYLHEGRDSVIIHRDLKPANLLLTNDMTCKVCDFGLSKLANAQNSNTGSVGTLLYMSPELLLGNDYDWSCDVYSFSIIMWQLVFDENVLFNSSIQRFSQFKDSLVSIVKLIAEGLRLPIPKLDNVHSPHVLKYVREELLSWSLHENSVDSLQDEKNLVAHVQVFNGLFKLMAQCWDAEISKRPSFSSIFKELTRLEKQLL</sequence>
<proteinExistence type="predicted"/>
<dbReference type="GO" id="GO:0004674">
    <property type="term" value="F:protein serine/threonine kinase activity"/>
    <property type="evidence" value="ECO:0007669"/>
    <property type="project" value="TreeGrafter"/>
</dbReference>
<evidence type="ECO:0000313" key="13">
    <source>
        <dbReference type="Proteomes" id="UP000816034"/>
    </source>
</evidence>
<organism evidence="12 13">
    <name type="scientific">Naegleria lovaniensis</name>
    <name type="common">Amoeba</name>
    <dbReference type="NCBI Taxonomy" id="51637"/>
    <lineage>
        <taxon>Eukaryota</taxon>
        <taxon>Discoba</taxon>
        <taxon>Heterolobosea</taxon>
        <taxon>Tetramitia</taxon>
        <taxon>Eutetramitia</taxon>
        <taxon>Vahlkampfiidae</taxon>
        <taxon>Naegleria</taxon>
    </lineage>
</organism>
<keyword evidence="5" id="KW-0732">Signal</keyword>
<dbReference type="SUPFAM" id="SSF51126">
    <property type="entry name" value="Pectin lyase-like"/>
    <property type="match status" value="2"/>
</dbReference>
<comment type="subcellular location">
    <subcellularLocation>
        <location evidence="1">Cell envelope</location>
    </subcellularLocation>
    <subcellularLocation>
        <location evidence="2">Cell outer membrane</location>
    </subcellularLocation>
    <subcellularLocation>
        <location evidence="3">Secreted</location>
    </subcellularLocation>
</comment>
<gene>
    <name evidence="12" type="ORF">C9374_006686</name>
</gene>
<dbReference type="PROSITE" id="PS00108">
    <property type="entry name" value="PROTEIN_KINASE_ST"/>
    <property type="match status" value="1"/>
</dbReference>
<dbReference type="GO" id="GO:0046872">
    <property type="term" value="F:metal ion binding"/>
    <property type="evidence" value="ECO:0007669"/>
    <property type="project" value="UniProtKB-KW"/>
</dbReference>
<dbReference type="SMART" id="SM00220">
    <property type="entry name" value="S_TKc"/>
    <property type="match status" value="1"/>
</dbReference>
<dbReference type="InterPro" id="IPR003368">
    <property type="entry name" value="POMP_repeat"/>
</dbReference>
<keyword evidence="6 10" id="KW-0472">Membrane</keyword>
<keyword evidence="9" id="KW-0479">Metal-binding</keyword>
<dbReference type="RefSeq" id="XP_044546831.1">
    <property type="nucleotide sequence ID" value="XM_044696573.1"/>
</dbReference>
<dbReference type="InterPro" id="IPR051681">
    <property type="entry name" value="Ser/Thr_Kinases-Pseudokinases"/>
</dbReference>
<feature type="active site" description="Proton acceptor" evidence="8">
    <location>
        <position position="1029"/>
    </location>
</feature>
<evidence type="ECO:0000256" key="6">
    <source>
        <dbReference type="ARBA" id="ARBA00023136"/>
    </source>
</evidence>
<evidence type="ECO:0000256" key="8">
    <source>
        <dbReference type="PIRSR" id="PIRSR000615-1"/>
    </source>
</evidence>
<dbReference type="Pfam" id="PF02415">
    <property type="entry name" value="Chlam_PMP"/>
    <property type="match status" value="1"/>
</dbReference>
<evidence type="ECO:0000256" key="5">
    <source>
        <dbReference type="ARBA" id="ARBA00022729"/>
    </source>
</evidence>
<dbReference type="SUPFAM" id="SSF56112">
    <property type="entry name" value="Protein kinase-like (PK-like)"/>
    <property type="match status" value="1"/>
</dbReference>
<feature type="transmembrane region" description="Helical" evidence="10">
    <location>
        <begin position="823"/>
        <end position="849"/>
    </location>
</feature>
<feature type="domain" description="Protein kinase" evidence="11">
    <location>
        <begin position="903"/>
        <end position="1209"/>
    </location>
</feature>
<dbReference type="InterPro" id="IPR008271">
    <property type="entry name" value="Ser/Thr_kinase_AS"/>
</dbReference>
<dbReference type="Gene3D" id="3.30.200.20">
    <property type="entry name" value="Phosphorylase Kinase, domain 1"/>
    <property type="match status" value="1"/>
</dbReference>
<dbReference type="PROSITE" id="PS50011">
    <property type="entry name" value="PROTEIN_KINASE_DOM"/>
    <property type="match status" value="1"/>
</dbReference>
<evidence type="ECO:0000256" key="7">
    <source>
        <dbReference type="ARBA" id="ARBA00023237"/>
    </source>
</evidence>
<feature type="binding site" evidence="9">
    <location>
        <position position="1047"/>
    </location>
    <ligand>
        <name>Mg(2+)</name>
        <dbReference type="ChEBI" id="CHEBI:18420"/>
    </ligand>
</feature>
<dbReference type="InterPro" id="IPR011050">
    <property type="entry name" value="Pectin_lyase_fold/virulence"/>
</dbReference>
<dbReference type="Gene3D" id="1.10.510.10">
    <property type="entry name" value="Transferase(Phosphotransferase) domain 1"/>
    <property type="match status" value="1"/>
</dbReference>
<dbReference type="GO" id="GO:0005524">
    <property type="term" value="F:ATP binding"/>
    <property type="evidence" value="ECO:0007669"/>
    <property type="project" value="InterPro"/>
</dbReference>
<dbReference type="GO" id="GO:0005576">
    <property type="term" value="C:extracellular region"/>
    <property type="evidence" value="ECO:0007669"/>
    <property type="project" value="UniProtKB-SubCell"/>
</dbReference>
<evidence type="ECO:0000256" key="2">
    <source>
        <dbReference type="ARBA" id="ARBA00004442"/>
    </source>
</evidence>
<reference evidence="12 13" key="1">
    <citation type="journal article" date="2018" name="BMC Genomics">
        <title>The genome of Naegleria lovaniensis, the basis for a comparative approach to unravel pathogenicity factors of the human pathogenic amoeba N. fowleri.</title>
        <authorList>
            <person name="Liechti N."/>
            <person name="Schurch N."/>
            <person name="Bruggmann R."/>
            <person name="Wittwer M."/>
        </authorList>
    </citation>
    <scope>NUCLEOTIDE SEQUENCE [LARGE SCALE GENOMIC DNA]</scope>
    <source>
        <strain evidence="12 13">ATCC 30569</strain>
    </source>
</reference>
<evidence type="ECO:0000313" key="12">
    <source>
        <dbReference type="EMBL" id="KAG2379569.1"/>
    </source>
</evidence>
<name>A0AA88GHM5_NAELO</name>
<accession>A0AA88GHM5</accession>
<evidence type="ECO:0000256" key="1">
    <source>
        <dbReference type="ARBA" id="ARBA00004196"/>
    </source>
</evidence>
<dbReference type="Pfam" id="PF00069">
    <property type="entry name" value="Pkinase"/>
    <property type="match status" value="1"/>
</dbReference>
<keyword evidence="9" id="KW-0460">Magnesium</keyword>
<dbReference type="InterPro" id="IPR000719">
    <property type="entry name" value="Prot_kinase_dom"/>
</dbReference>
<keyword evidence="10" id="KW-1133">Transmembrane helix</keyword>
<dbReference type="InterPro" id="IPR011009">
    <property type="entry name" value="Kinase-like_dom_sf"/>
</dbReference>
<protein>
    <recommendedName>
        <fullName evidence="11">Protein kinase domain-containing protein</fullName>
    </recommendedName>
</protein>
<keyword evidence="4" id="KW-0964">Secreted</keyword>
<keyword evidence="7" id="KW-0998">Cell outer membrane</keyword>
<dbReference type="PANTHER" id="PTHR44329">
    <property type="entry name" value="SERINE/THREONINE-PROTEIN KINASE TNNI3K-RELATED"/>
    <property type="match status" value="1"/>
</dbReference>
<evidence type="ECO:0000256" key="10">
    <source>
        <dbReference type="SAM" id="Phobius"/>
    </source>
</evidence>
<comment type="caution">
    <text evidence="12">The sequence shown here is derived from an EMBL/GenBank/DDBJ whole genome shotgun (WGS) entry which is preliminary data.</text>
</comment>
<keyword evidence="10" id="KW-0812">Transmembrane</keyword>
<feature type="binding site" evidence="9">
    <location>
        <position position="1034"/>
    </location>
    <ligand>
        <name>Mg(2+)</name>
        <dbReference type="ChEBI" id="CHEBI:18420"/>
    </ligand>
</feature>
<evidence type="ECO:0000256" key="9">
    <source>
        <dbReference type="PIRSR" id="PIRSR000615-3"/>
    </source>
</evidence>
<dbReference type="CDD" id="cd13999">
    <property type="entry name" value="STKc_MAP3K-like"/>
    <property type="match status" value="1"/>
</dbReference>
<dbReference type="AlphaFoldDB" id="A0AA88GHM5"/>
<dbReference type="PROSITE" id="PS51257">
    <property type="entry name" value="PROKAR_LIPOPROTEIN"/>
    <property type="match status" value="1"/>
</dbReference>
<dbReference type="Proteomes" id="UP000816034">
    <property type="component" value="Unassembled WGS sequence"/>
</dbReference>
<evidence type="ECO:0000256" key="3">
    <source>
        <dbReference type="ARBA" id="ARBA00004613"/>
    </source>
</evidence>
<dbReference type="GeneID" id="68099140"/>
<dbReference type="EMBL" id="PYSW02000028">
    <property type="protein sequence ID" value="KAG2379569.1"/>
    <property type="molecule type" value="Genomic_DNA"/>
</dbReference>